<dbReference type="SUPFAM" id="SSF69635">
    <property type="entry name" value="Type III secretory system chaperone-like"/>
    <property type="match status" value="1"/>
</dbReference>
<name>A0A2R8AGQ5_9RHOB</name>
<reference evidence="2 3" key="1">
    <citation type="submission" date="2018-03" db="EMBL/GenBank/DDBJ databases">
        <authorList>
            <person name="Keele B.F."/>
        </authorList>
    </citation>
    <scope>NUCLEOTIDE SEQUENCE [LARGE SCALE GENOMIC DNA]</scope>
    <source>
        <strain evidence="2 3">CECT 8811</strain>
    </source>
</reference>
<keyword evidence="1" id="KW-0732">Signal</keyword>
<dbReference type="Proteomes" id="UP000244911">
    <property type="component" value="Unassembled WGS sequence"/>
</dbReference>
<dbReference type="EMBL" id="OMOI01000001">
    <property type="protein sequence ID" value="SPF75253.1"/>
    <property type="molecule type" value="Genomic_DNA"/>
</dbReference>
<evidence type="ECO:0000256" key="1">
    <source>
        <dbReference type="SAM" id="SignalP"/>
    </source>
</evidence>
<protein>
    <submittedName>
        <fullName evidence="2">Uncharacterized protein</fullName>
    </submittedName>
</protein>
<dbReference type="AlphaFoldDB" id="A0A2R8AGQ5"/>
<dbReference type="RefSeq" id="WP_108855370.1">
    <property type="nucleotide sequence ID" value="NZ_OMOI01000001.1"/>
</dbReference>
<sequence length="178" mass="18928">MHSAKTLILAAMLAIASHLPALAQEQSEPPMTYERIGRILAAIDPELQPQGNGFQVVISGVPMVVVTDPAADRMRAMVRIGPAGAMDEALMQRMLQANFDAVLDARYAVAGGQIWSVFIHPLSPLETRQFVSGLTQTVVAAQSFGTGFTGGSVQFGGGDSNALQQELIEQLEKKGIPL</sequence>
<feature type="chain" id="PRO_5015320958" evidence="1">
    <location>
        <begin position="24"/>
        <end position="178"/>
    </location>
</feature>
<keyword evidence="3" id="KW-1185">Reference proteome</keyword>
<evidence type="ECO:0000313" key="2">
    <source>
        <dbReference type="EMBL" id="SPF75253.1"/>
    </source>
</evidence>
<dbReference type="OrthoDB" id="571431at2"/>
<accession>A0A2R8AGQ5</accession>
<dbReference type="Gene3D" id="3.30.1460.10">
    <property type="match status" value="1"/>
</dbReference>
<organism evidence="2 3">
    <name type="scientific">Aliiroseovarius pelagivivens</name>
    <dbReference type="NCBI Taxonomy" id="1639690"/>
    <lineage>
        <taxon>Bacteria</taxon>
        <taxon>Pseudomonadati</taxon>
        <taxon>Pseudomonadota</taxon>
        <taxon>Alphaproteobacteria</taxon>
        <taxon>Rhodobacterales</taxon>
        <taxon>Paracoccaceae</taxon>
        <taxon>Aliiroseovarius</taxon>
    </lineage>
</organism>
<evidence type="ECO:0000313" key="3">
    <source>
        <dbReference type="Proteomes" id="UP000244911"/>
    </source>
</evidence>
<gene>
    <name evidence="2" type="ORF">ALP8811_00240</name>
</gene>
<feature type="signal peptide" evidence="1">
    <location>
        <begin position="1"/>
        <end position="23"/>
    </location>
</feature>
<proteinExistence type="predicted"/>